<evidence type="ECO:0000256" key="1">
    <source>
        <dbReference type="ARBA" id="ARBA00022723"/>
    </source>
</evidence>
<dbReference type="PROSITE" id="PS00018">
    <property type="entry name" value="EF_HAND_1"/>
    <property type="match status" value="3"/>
</dbReference>
<keyword evidence="3" id="KW-0106">Calcium</keyword>
<gene>
    <name evidence="5" type="ORF">ACHHYP_20042</name>
</gene>
<organism evidence="5 6">
    <name type="scientific">Achlya hypogyna</name>
    <name type="common">Oomycete</name>
    <name type="synonym">Protoachlya hypogyna</name>
    <dbReference type="NCBI Taxonomy" id="1202772"/>
    <lineage>
        <taxon>Eukaryota</taxon>
        <taxon>Sar</taxon>
        <taxon>Stramenopiles</taxon>
        <taxon>Oomycota</taxon>
        <taxon>Saprolegniomycetes</taxon>
        <taxon>Saprolegniales</taxon>
        <taxon>Achlyaceae</taxon>
        <taxon>Achlya</taxon>
    </lineage>
</organism>
<evidence type="ECO:0000313" key="5">
    <source>
        <dbReference type="EMBL" id="OQR94741.1"/>
    </source>
</evidence>
<evidence type="ECO:0000256" key="2">
    <source>
        <dbReference type="ARBA" id="ARBA00022737"/>
    </source>
</evidence>
<dbReference type="GO" id="GO:0005509">
    <property type="term" value="F:calcium ion binding"/>
    <property type="evidence" value="ECO:0007669"/>
    <property type="project" value="InterPro"/>
</dbReference>
<dbReference type="PROSITE" id="PS50222">
    <property type="entry name" value="EF_HAND_2"/>
    <property type="match status" value="4"/>
</dbReference>
<keyword evidence="1" id="KW-0479">Metal-binding</keyword>
<feature type="domain" description="EF-hand" evidence="4">
    <location>
        <begin position="110"/>
        <end position="145"/>
    </location>
</feature>
<dbReference type="AlphaFoldDB" id="A0A1V9Z9X6"/>
<dbReference type="Gene3D" id="1.10.238.10">
    <property type="entry name" value="EF-hand"/>
    <property type="match status" value="2"/>
</dbReference>
<keyword evidence="6" id="KW-1185">Reference proteome</keyword>
<dbReference type="PANTHER" id="PTHR10891">
    <property type="entry name" value="EF-HAND CALCIUM-BINDING DOMAIN CONTAINING PROTEIN"/>
    <property type="match status" value="1"/>
</dbReference>
<dbReference type="Pfam" id="PF13499">
    <property type="entry name" value="EF-hand_7"/>
    <property type="match status" value="2"/>
</dbReference>
<protein>
    <recommendedName>
        <fullName evidence="4">EF-hand domain-containing protein</fullName>
    </recommendedName>
</protein>
<name>A0A1V9Z9X6_ACHHY</name>
<accession>A0A1V9Z9X6</accession>
<proteinExistence type="predicted"/>
<dbReference type="InterPro" id="IPR011992">
    <property type="entry name" value="EF-hand-dom_pair"/>
</dbReference>
<dbReference type="SMART" id="SM00054">
    <property type="entry name" value="EFh"/>
    <property type="match status" value="4"/>
</dbReference>
<feature type="domain" description="EF-hand" evidence="4">
    <location>
        <begin position="235"/>
        <end position="270"/>
    </location>
</feature>
<evidence type="ECO:0000313" key="6">
    <source>
        <dbReference type="Proteomes" id="UP000243579"/>
    </source>
</evidence>
<dbReference type="InterPro" id="IPR039647">
    <property type="entry name" value="EF_hand_pair_protein_CML-like"/>
</dbReference>
<dbReference type="InterPro" id="IPR002048">
    <property type="entry name" value="EF_hand_dom"/>
</dbReference>
<evidence type="ECO:0000256" key="3">
    <source>
        <dbReference type="ARBA" id="ARBA00022837"/>
    </source>
</evidence>
<sequence length="673" mass="75604">MPHVVKKRVHIGTTNLLRSGSASQLPPPTASAAAAKLSGPLYRDKPRRVLAATPVPEPRPHTTATTRPAVLEVPHVAARMPASPVLDKTNPVTQALFMKSRNKLRARVATRFGSMRAMFRAFDTSGSGSITFEQFTKSIAFLGLEMDDDDQRLLYRMVDTNGNNLIDFAEFSEMFEDEPMLNSFNDTGNSAEALKSRPPPLQVSPRTKARVVAFQNELSEKLLKKHVSQQVAYGSSSKVLLNAFRHMDEDGDGSLTYDELKAALGRDMLDLDIDPTELEAMISTIDADHNGYISFKEFINYFSAKPEGGERDLFLHGRQRELTQLEATVKRLPSPRPVFEDLDGPLPPYVPPPKVEFEALPGCLPEQLCKRTSALVFRSPKPDATLVKSASMPEDLATYFSTLGPVVPPRSRHRKETTEWSRVGVGGAWPGKESPAYLPPEDRFMTTNMEQFSPEKTGRVGLPAADTQLEKQRLAARHERTYHNMLRMQHNMEFRSKHAAWEEKARLRAKTHQRYVYNSGVVNRDEKQFGLSTRMAKKAGGASYHRMWAGSLESQFNTQPWGVLPPEKTKSTMVSSAEIKQLEAKIKEDAKHTNELTKISAALKGDKAVAQTAVQSLRRLFLYFAEKGDLRMPDLAAKQDALAKYRKWLWENYVAFLNTMIEWLDDEDDNVQV</sequence>
<dbReference type="EMBL" id="JNBR01000352">
    <property type="protein sequence ID" value="OQR94741.1"/>
    <property type="molecule type" value="Genomic_DNA"/>
</dbReference>
<comment type="caution">
    <text evidence="5">The sequence shown here is derived from an EMBL/GenBank/DDBJ whole genome shotgun (WGS) entry which is preliminary data.</text>
</comment>
<feature type="domain" description="EF-hand" evidence="4">
    <location>
        <begin position="273"/>
        <end position="308"/>
    </location>
</feature>
<dbReference type="CDD" id="cd00051">
    <property type="entry name" value="EFh"/>
    <property type="match status" value="2"/>
</dbReference>
<dbReference type="OrthoDB" id="71270at2759"/>
<reference evidence="5 6" key="1">
    <citation type="journal article" date="2014" name="Genome Biol. Evol.">
        <title>The secreted proteins of Achlya hypogyna and Thraustotheca clavata identify the ancestral oomycete secretome and reveal gene acquisitions by horizontal gene transfer.</title>
        <authorList>
            <person name="Misner I."/>
            <person name="Blouin N."/>
            <person name="Leonard G."/>
            <person name="Richards T.A."/>
            <person name="Lane C.E."/>
        </authorList>
    </citation>
    <scope>NUCLEOTIDE SEQUENCE [LARGE SCALE GENOMIC DNA]</scope>
    <source>
        <strain evidence="5 6">ATCC 48635</strain>
    </source>
</reference>
<dbReference type="SUPFAM" id="SSF47473">
    <property type="entry name" value="EF-hand"/>
    <property type="match status" value="1"/>
</dbReference>
<dbReference type="InterPro" id="IPR018247">
    <property type="entry name" value="EF_Hand_1_Ca_BS"/>
</dbReference>
<dbReference type="STRING" id="1202772.A0A1V9Z9X6"/>
<feature type="domain" description="EF-hand" evidence="4">
    <location>
        <begin position="146"/>
        <end position="181"/>
    </location>
</feature>
<keyword evidence="2" id="KW-0677">Repeat</keyword>
<evidence type="ECO:0000259" key="4">
    <source>
        <dbReference type="PROSITE" id="PS50222"/>
    </source>
</evidence>
<dbReference type="Proteomes" id="UP000243579">
    <property type="component" value="Unassembled WGS sequence"/>
</dbReference>